<dbReference type="Proteomes" id="UP000799428">
    <property type="component" value="Unassembled WGS sequence"/>
</dbReference>
<name>A0A6G1K5W3_9PLEO</name>
<dbReference type="EMBL" id="MU005773">
    <property type="protein sequence ID" value="KAF2707915.1"/>
    <property type="molecule type" value="Genomic_DNA"/>
</dbReference>
<organism evidence="1 2">
    <name type="scientific">Pleomassaria siparia CBS 279.74</name>
    <dbReference type="NCBI Taxonomy" id="1314801"/>
    <lineage>
        <taxon>Eukaryota</taxon>
        <taxon>Fungi</taxon>
        <taxon>Dikarya</taxon>
        <taxon>Ascomycota</taxon>
        <taxon>Pezizomycotina</taxon>
        <taxon>Dothideomycetes</taxon>
        <taxon>Pleosporomycetidae</taxon>
        <taxon>Pleosporales</taxon>
        <taxon>Pleomassariaceae</taxon>
        <taxon>Pleomassaria</taxon>
    </lineage>
</organism>
<keyword evidence="2" id="KW-1185">Reference proteome</keyword>
<accession>A0A6G1K5W3</accession>
<dbReference type="AlphaFoldDB" id="A0A6G1K5W3"/>
<sequence length="117" mass="13227">MWWMSERCRCMLVGVGVGVFSEAEVSLWRNSAHRTSTSLFTSCLSASLVEGTAYSYPSYPYPLSARLEIVSSSRRDTFQHHTFVAPQQHSNTAPQHHSTTTQHIFPSRISHQTLHTC</sequence>
<gene>
    <name evidence="1" type="ORF">K504DRAFT_46851</name>
</gene>
<proteinExistence type="predicted"/>
<reference evidence="1" key="1">
    <citation type="journal article" date="2020" name="Stud. Mycol.">
        <title>101 Dothideomycetes genomes: a test case for predicting lifestyles and emergence of pathogens.</title>
        <authorList>
            <person name="Haridas S."/>
            <person name="Albert R."/>
            <person name="Binder M."/>
            <person name="Bloem J."/>
            <person name="Labutti K."/>
            <person name="Salamov A."/>
            <person name="Andreopoulos B."/>
            <person name="Baker S."/>
            <person name="Barry K."/>
            <person name="Bills G."/>
            <person name="Bluhm B."/>
            <person name="Cannon C."/>
            <person name="Castanera R."/>
            <person name="Culley D."/>
            <person name="Daum C."/>
            <person name="Ezra D."/>
            <person name="Gonzalez J."/>
            <person name="Henrissat B."/>
            <person name="Kuo A."/>
            <person name="Liang C."/>
            <person name="Lipzen A."/>
            <person name="Lutzoni F."/>
            <person name="Magnuson J."/>
            <person name="Mondo S."/>
            <person name="Nolan M."/>
            <person name="Ohm R."/>
            <person name="Pangilinan J."/>
            <person name="Park H.-J."/>
            <person name="Ramirez L."/>
            <person name="Alfaro M."/>
            <person name="Sun H."/>
            <person name="Tritt A."/>
            <person name="Yoshinaga Y."/>
            <person name="Zwiers L.-H."/>
            <person name="Turgeon B."/>
            <person name="Goodwin S."/>
            <person name="Spatafora J."/>
            <person name="Crous P."/>
            <person name="Grigoriev I."/>
        </authorList>
    </citation>
    <scope>NUCLEOTIDE SEQUENCE</scope>
    <source>
        <strain evidence="1">CBS 279.74</strain>
    </source>
</reference>
<evidence type="ECO:0000313" key="1">
    <source>
        <dbReference type="EMBL" id="KAF2707915.1"/>
    </source>
</evidence>
<evidence type="ECO:0000313" key="2">
    <source>
        <dbReference type="Proteomes" id="UP000799428"/>
    </source>
</evidence>
<protein>
    <submittedName>
        <fullName evidence="1">Uncharacterized protein</fullName>
    </submittedName>
</protein>